<evidence type="ECO:0000256" key="9">
    <source>
        <dbReference type="SAM" id="SignalP"/>
    </source>
</evidence>
<dbReference type="Pfam" id="PF00728">
    <property type="entry name" value="Glyco_hydro_20"/>
    <property type="match status" value="1"/>
</dbReference>
<dbReference type="GO" id="GO:0005886">
    <property type="term" value="C:plasma membrane"/>
    <property type="evidence" value="ECO:0007669"/>
    <property type="project" value="TreeGrafter"/>
</dbReference>
<dbReference type="EnsemblMetazoa" id="GPPI047542-RA">
    <property type="protein sequence ID" value="GPPI047542-PA"/>
    <property type="gene ID" value="GPPI047542"/>
</dbReference>
<comment type="catalytic activity">
    <reaction evidence="1 7">
        <text>Hydrolysis of terminal non-reducing N-acetyl-D-hexosamine residues in N-acetyl-beta-D-hexosaminides.</text>
        <dbReference type="EC" id="3.2.1.52"/>
    </reaction>
</comment>
<name>A0A1B0C609_9MUSC</name>
<organism evidence="12 13">
    <name type="scientific">Glossina palpalis gambiensis</name>
    <dbReference type="NCBI Taxonomy" id="67801"/>
    <lineage>
        <taxon>Eukaryota</taxon>
        <taxon>Metazoa</taxon>
        <taxon>Ecdysozoa</taxon>
        <taxon>Arthropoda</taxon>
        <taxon>Hexapoda</taxon>
        <taxon>Insecta</taxon>
        <taxon>Pterygota</taxon>
        <taxon>Neoptera</taxon>
        <taxon>Endopterygota</taxon>
        <taxon>Diptera</taxon>
        <taxon>Brachycera</taxon>
        <taxon>Muscomorpha</taxon>
        <taxon>Hippoboscoidea</taxon>
        <taxon>Glossinidae</taxon>
        <taxon>Glossina</taxon>
    </lineage>
</organism>
<dbReference type="Pfam" id="PF14845">
    <property type="entry name" value="Glycohydro_20b2"/>
    <property type="match status" value="1"/>
</dbReference>
<evidence type="ECO:0000256" key="7">
    <source>
        <dbReference type="PIRNR" id="PIRNR001093"/>
    </source>
</evidence>
<keyword evidence="5" id="KW-0325">Glycoprotein</keyword>
<keyword evidence="13" id="KW-1185">Reference proteome</keyword>
<dbReference type="PIRSF" id="PIRSF001093">
    <property type="entry name" value="B-hxosamndse_ab_euk"/>
    <property type="match status" value="1"/>
</dbReference>
<keyword evidence="4 7" id="KW-0378">Hydrolase</keyword>
<dbReference type="PANTHER" id="PTHR22600">
    <property type="entry name" value="BETA-HEXOSAMINIDASE"/>
    <property type="match status" value="1"/>
</dbReference>
<dbReference type="InterPro" id="IPR015883">
    <property type="entry name" value="Glyco_hydro_20_cat"/>
</dbReference>
<dbReference type="VEuPathDB" id="VectorBase:GPPI047542"/>
<evidence type="ECO:0000256" key="3">
    <source>
        <dbReference type="ARBA" id="ARBA00022729"/>
    </source>
</evidence>
<dbReference type="Gene3D" id="3.30.379.10">
    <property type="entry name" value="Chitobiase/beta-hexosaminidase domain 2-like"/>
    <property type="match status" value="1"/>
</dbReference>
<evidence type="ECO:0000313" key="12">
    <source>
        <dbReference type="EnsemblMetazoa" id="GPPI047542-PA"/>
    </source>
</evidence>
<dbReference type="Gene3D" id="3.20.20.80">
    <property type="entry name" value="Glycosidases"/>
    <property type="match status" value="1"/>
</dbReference>
<dbReference type="SUPFAM" id="SSF55545">
    <property type="entry name" value="beta-N-acetylhexosaminidase-like domain"/>
    <property type="match status" value="1"/>
</dbReference>
<proteinExistence type="inferred from homology"/>
<dbReference type="PANTHER" id="PTHR22600:SF42">
    <property type="entry name" value="BETA-N-ACETYLHEXOSAMINIDASE"/>
    <property type="match status" value="1"/>
</dbReference>
<dbReference type="VEuPathDB" id="VectorBase:GPPI050112"/>
<evidence type="ECO:0000259" key="11">
    <source>
        <dbReference type="Pfam" id="PF14845"/>
    </source>
</evidence>
<protein>
    <recommendedName>
        <fullName evidence="7">Beta-hexosaminidase</fullName>
        <ecNumber evidence="7">3.2.1.52</ecNumber>
    </recommendedName>
</protein>
<feature type="domain" description="Glycoside hydrolase family 20 catalytic" evidence="10">
    <location>
        <begin position="209"/>
        <end position="551"/>
    </location>
</feature>
<dbReference type="PRINTS" id="PR00738">
    <property type="entry name" value="GLHYDRLASE20"/>
</dbReference>
<dbReference type="GO" id="GO:0016231">
    <property type="term" value="F:beta-N-acetylglucosaminidase activity"/>
    <property type="evidence" value="ECO:0007669"/>
    <property type="project" value="TreeGrafter"/>
</dbReference>
<dbReference type="AlphaFoldDB" id="A0A1B0C609"/>
<evidence type="ECO:0000313" key="13">
    <source>
        <dbReference type="Proteomes" id="UP000092460"/>
    </source>
</evidence>
<dbReference type="InterPro" id="IPR017853">
    <property type="entry name" value="GH"/>
</dbReference>
<keyword evidence="6 7" id="KW-0326">Glycosidase</keyword>
<dbReference type="InterPro" id="IPR025705">
    <property type="entry name" value="Beta_hexosaminidase_sua/sub"/>
</dbReference>
<dbReference type="CDD" id="cd06562">
    <property type="entry name" value="GH20_HexA_HexB-like"/>
    <property type="match status" value="1"/>
</dbReference>
<evidence type="ECO:0000256" key="2">
    <source>
        <dbReference type="ARBA" id="ARBA00006285"/>
    </source>
</evidence>
<evidence type="ECO:0000256" key="5">
    <source>
        <dbReference type="ARBA" id="ARBA00023180"/>
    </source>
</evidence>
<evidence type="ECO:0000256" key="8">
    <source>
        <dbReference type="PIRSR" id="PIRSR001093-1"/>
    </source>
</evidence>
<dbReference type="Proteomes" id="UP000092460">
    <property type="component" value="Unassembled WGS sequence"/>
</dbReference>
<feature type="chain" id="PRO_5014535489" description="Beta-hexosaminidase" evidence="9">
    <location>
        <begin position="25"/>
        <end position="652"/>
    </location>
</feature>
<dbReference type="EnsemblMetazoa" id="GPPI050112-RA">
    <property type="protein sequence ID" value="GPPI050112-PA"/>
    <property type="gene ID" value="GPPI050112"/>
</dbReference>
<dbReference type="STRING" id="67801.A0A1B0C609"/>
<dbReference type="SUPFAM" id="SSF51445">
    <property type="entry name" value="(Trans)glycosidases"/>
    <property type="match status" value="1"/>
</dbReference>
<evidence type="ECO:0000256" key="6">
    <source>
        <dbReference type="ARBA" id="ARBA00023295"/>
    </source>
</evidence>
<dbReference type="EMBL" id="JXJN01024611">
    <property type="status" value="NOT_ANNOTATED_CDS"/>
    <property type="molecule type" value="Genomic_DNA"/>
</dbReference>
<reference evidence="13" key="1">
    <citation type="submission" date="2015-01" db="EMBL/GenBank/DDBJ databases">
        <authorList>
            <person name="Aksoy S."/>
            <person name="Warren W."/>
            <person name="Wilson R.K."/>
        </authorList>
    </citation>
    <scope>NUCLEOTIDE SEQUENCE [LARGE SCALE GENOMIC DNA]</scope>
    <source>
        <strain evidence="13">IAEA</strain>
    </source>
</reference>
<dbReference type="InterPro" id="IPR029018">
    <property type="entry name" value="Hex-like_dom2"/>
</dbReference>
<evidence type="ECO:0000259" key="10">
    <source>
        <dbReference type="Pfam" id="PF00728"/>
    </source>
</evidence>
<keyword evidence="3 9" id="KW-0732">Signal</keyword>
<feature type="domain" description="Beta-hexosaminidase eukaryotic type N-terminal" evidence="11">
    <location>
        <begin position="68"/>
        <end position="184"/>
    </location>
</feature>
<evidence type="ECO:0000256" key="1">
    <source>
        <dbReference type="ARBA" id="ARBA00001231"/>
    </source>
</evidence>
<dbReference type="GO" id="GO:0005975">
    <property type="term" value="P:carbohydrate metabolic process"/>
    <property type="evidence" value="ECO:0007669"/>
    <property type="project" value="InterPro"/>
</dbReference>
<reference evidence="12" key="2">
    <citation type="submission" date="2020-05" db="UniProtKB">
        <authorList>
            <consortium name="EnsemblMetazoa"/>
        </authorList>
    </citation>
    <scope>IDENTIFICATION</scope>
    <source>
        <strain evidence="12">IAEA</strain>
    </source>
</reference>
<feature type="signal peptide" evidence="9">
    <location>
        <begin position="1"/>
        <end position="24"/>
    </location>
</feature>
<feature type="active site" description="Proton donor" evidence="8">
    <location>
        <position position="374"/>
    </location>
</feature>
<dbReference type="FunFam" id="3.20.20.80:FF:000063">
    <property type="entry name" value="Beta-hexosaminidase"/>
    <property type="match status" value="1"/>
</dbReference>
<dbReference type="EMBL" id="JXJN01026390">
    <property type="status" value="NOT_ANNOTATED_CDS"/>
    <property type="molecule type" value="Genomic_DNA"/>
</dbReference>
<dbReference type="EC" id="3.2.1.52" evidence="7"/>
<dbReference type="InterPro" id="IPR029019">
    <property type="entry name" value="HEX_eukaryotic_N"/>
</dbReference>
<sequence>MNQRGSFQVLILHLFFIIFKQGEGENSDQWVCTPNDYCVIDEAANVGDVKRFESQHDCRLSCGKYGAIWPMPTGDCVLGHERIHFDPWKVRFNIMANSSWTKQFLRETNRIFVSNIIKECLRNCTVERSKEILVRVSVNSTSLTLDWESDESYKLNIRTTGAATFVDIKAETVYGARHAYETLSNVITGSAANGLLMINSARIHDRPIYPHRGVLLDTARNFIPLRQIRNTIDAMASSKLNIFHWHVVDTHSFPLEITRIPEMQRFGAYSPTNVYTRSETINMIKYARLRGIRILIEIDGPSHAGNGWQWGPMAGMGNLVVCANQKPWRSYCVQPPCGQLNPLNDNMYSVMKEIYEDIAEIGAPEETIHMGGDEVFIPCWNATEEITQKMLATGFDLSLQSFYKLWSIFHGKNVESWDEVNQRQFPYIKEPKPVIIWSSHITDPEIIENHLPKERFIIQTWVASNSSLNPMLLDLGYRVIKSTKNAWYLDHGFWGRTMYYNWATVYNNKIELHPNVLGGEVCMWSEYVDEFGVESRIWPRAGAAAERLWSNPKSGSYQAQYRFYRYRQRLISRGIRPDAIIPKWCILNENHCIKLSAIVSHFVAGKVCFTASRATTEAHFKKSLYHDRLFLDFESTITSFTTHQFRGLIKLP</sequence>
<comment type="similarity">
    <text evidence="2 7">Belongs to the glycosyl hydrolase 20 family.</text>
</comment>
<dbReference type="GO" id="GO:0030203">
    <property type="term" value="P:glycosaminoglycan metabolic process"/>
    <property type="evidence" value="ECO:0007669"/>
    <property type="project" value="TreeGrafter"/>
</dbReference>
<evidence type="ECO:0000256" key="4">
    <source>
        <dbReference type="ARBA" id="ARBA00022801"/>
    </source>
</evidence>
<accession>A0A1B0C609</accession>